<comment type="catalytic activity">
    <reaction evidence="1">
        <text>ATP + protein L-histidine = ADP + protein N-phospho-L-histidine.</text>
        <dbReference type="EC" id="2.7.13.3"/>
    </reaction>
</comment>
<evidence type="ECO:0000256" key="3">
    <source>
        <dbReference type="ARBA" id="ARBA00022553"/>
    </source>
</evidence>
<dbReference type="Pfam" id="PF13374">
    <property type="entry name" value="TPR_10"/>
    <property type="match status" value="1"/>
</dbReference>
<evidence type="ECO:0000313" key="8">
    <source>
        <dbReference type="Proteomes" id="UP000612680"/>
    </source>
</evidence>
<dbReference type="InterPro" id="IPR003661">
    <property type="entry name" value="HisK_dim/P_dom"/>
</dbReference>
<dbReference type="PANTHER" id="PTHR43065">
    <property type="entry name" value="SENSOR HISTIDINE KINASE"/>
    <property type="match status" value="1"/>
</dbReference>
<dbReference type="Gene3D" id="1.10.287.130">
    <property type="match status" value="1"/>
</dbReference>
<evidence type="ECO:0000256" key="5">
    <source>
        <dbReference type="SAM" id="SignalP"/>
    </source>
</evidence>
<keyword evidence="3" id="KW-0597">Phosphoprotein</keyword>
<proteinExistence type="predicted"/>
<keyword evidence="8" id="KW-1185">Reference proteome</keyword>
<feature type="signal peptide" evidence="5">
    <location>
        <begin position="1"/>
        <end position="19"/>
    </location>
</feature>
<dbReference type="SMART" id="SM00387">
    <property type="entry name" value="HATPase_c"/>
    <property type="match status" value="1"/>
</dbReference>
<dbReference type="Pfam" id="PF02518">
    <property type="entry name" value="HATPase_c"/>
    <property type="match status" value="1"/>
</dbReference>
<evidence type="ECO:0000259" key="6">
    <source>
        <dbReference type="PROSITE" id="PS50109"/>
    </source>
</evidence>
<dbReference type="SUPFAM" id="SSF48452">
    <property type="entry name" value="TPR-like"/>
    <property type="match status" value="2"/>
</dbReference>
<dbReference type="Proteomes" id="UP000612680">
    <property type="component" value="Chromosome"/>
</dbReference>
<dbReference type="PROSITE" id="PS50005">
    <property type="entry name" value="TPR"/>
    <property type="match status" value="2"/>
</dbReference>
<dbReference type="RefSeq" id="WP_204663447.1">
    <property type="nucleotide sequence ID" value="NZ_CP056775.1"/>
</dbReference>
<dbReference type="Gene3D" id="1.25.40.10">
    <property type="entry name" value="Tetratricopeptide repeat domain"/>
    <property type="match status" value="2"/>
</dbReference>
<dbReference type="InterPro" id="IPR019734">
    <property type="entry name" value="TPR_rpt"/>
</dbReference>
<evidence type="ECO:0000256" key="4">
    <source>
        <dbReference type="PROSITE-ProRule" id="PRU00339"/>
    </source>
</evidence>
<dbReference type="Gene3D" id="3.30.565.10">
    <property type="entry name" value="Histidine kinase-like ATPase, C-terminal domain"/>
    <property type="match status" value="1"/>
</dbReference>
<protein>
    <recommendedName>
        <fullName evidence="2">histidine kinase</fullName>
        <ecNumber evidence="2">2.7.13.3</ecNumber>
    </recommendedName>
</protein>
<keyword evidence="4" id="KW-0802">TPR repeat</keyword>
<dbReference type="InterPro" id="IPR036097">
    <property type="entry name" value="HisK_dim/P_sf"/>
</dbReference>
<evidence type="ECO:0000256" key="1">
    <source>
        <dbReference type="ARBA" id="ARBA00000085"/>
    </source>
</evidence>
<evidence type="ECO:0000313" key="7">
    <source>
        <dbReference type="EMBL" id="QRR01286.1"/>
    </source>
</evidence>
<dbReference type="InterPro" id="IPR011990">
    <property type="entry name" value="TPR-like_helical_dom_sf"/>
</dbReference>
<dbReference type="SUPFAM" id="SSF47384">
    <property type="entry name" value="Homodimeric domain of signal transducing histidine kinase"/>
    <property type="match status" value="1"/>
</dbReference>
<sequence>MKHLSIALFLLFSQLAAPAQDRKLDSINRLITTVKSDTAKVNRLLDKIGILSTSNLDSALALSLSTIQFSRKISYTAGEGRARMLSANYYSYKGDFEAAKNNLQLSEKIFSDQENQQQLLKVYNAYGTMYGMQSKYDSSLSFLKKALSIAEAEKQGNMLSTIYMNIGISYQMLSDQPQALAYQQKALRIAEAEKDVTQQAYCLVNIANTLRNIGDVKRAEQSFGKAVSLARQADIKNVELYAYTNLAALFTDQKTEQKAYDYAMKAAALARQMGDTGIEATSLSRAATNLARQKKYVDAEKLARQAIGIADRSQQPLNIHQTYSAMGVILRMQEKYAAAIPYFEQSFEALKDADIYDAQTGEMYAELALCYEKSGNYRRALAAQKVAASIADSVRGKENVRKTTELSMTYAFEKQQQAQQVEQERKNTLAKTQMATLSTGIILMFALASMSFYAYRTKQKANNLLEVQKTALQETLEKLRTTQTQLIHAEKMASLGELTAGIAHEIQNPLNFVNNFSEVSMELAEEMQQELESGSVDEARAIATDIRDNLQRIMQHGKRADGIVKGMLEHSRSSTGTAQPTDIPALIEEYLKLALHAFRAREQDFQPEIHIGQDHNTGLVNAFPQDLGRVLLNLLNNAFYAVNQKQKAGPDGYQPVISIHTRRDEKFVEISVQDNGTGISGQSVQKIFQPFYTTKPTGQGTGLGLSISYDIITKGHGGTLEVSSMPGEGSTFVIRLPA</sequence>
<dbReference type="SUPFAM" id="SSF55874">
    <property type="entry name" value="ATPase domain of HSP90 chaperone/DNA topoisomerase II/histidine kinase"/>
    <property type="match status" value="1"/>
</dbReference>
<name>A0ABX7I5B1_9BACT</name>
<dbReference type="InterPro" id="IPR003594">
    <property type="entry name" value="HATPase_dom"/>
</dbReference>
<dbReference type="PRINTS" id="PR00344">
    <property type="entry name" value="BCTRLSENSOR"/>
</dbReference>
<dbReference type="PROSITE" id="PS50109">
    <property type="entry name" value="HIS_KIN"/>
    <property type="match status" value="1"/>
</dbReference>
<feature type="repeat" description="TPR" evidence="4">
    <location>
        <begin position="160"/>
        <end position="193"/>
    </location>
</feature>
<gene>
    <name evidence="7" type="ORF">HWI92_10405</name>
</gene>
<dbReference type="Pfam" id="PF13424">
    <property type="entry name" value="TPR_12"/>
    <property type="match status" value="2"/>
</dbReference>
<dbReference type="Pfam" id="PF00512">
    <property type="entry name" value="HisKA"/>
    <property type="match status" value="1"/>
</dbReference>
<feature type="repeat" description="TPR" evidence="4">
    <location>
        <begin position="120"/>
        <end position="153"/>
    </location>
</feature>
<dbReference type="InterPro" id="IPR036890">
    <property type="entry name" value="HATPase_C_sf"/>
</dbReference>
<dbReference type="SMART" id="SM00388">
    <property type="entry name" value="HisKA"/>
    <property type="match status" value="1"/>
</dbReference>
<dbReference type="SMART" id="SM00028">
    <property type="entry name" value="TPR"/>
    <property type="match status" value="8"/>
</dbReference>
<feature type="chain" id="PRO_5046759015" description="histidine kinase" evidence="5">
    <location>
        <begin position="20"/>
        <end position="738"/>
    </location>
</feature>
<dbReference type="PANTHER" id="PTHR43065:SF42">
    <property type="entry name" value="TWO-COMPONENT SENSOR PPRA"/>
    <property type="match status" value="1"/>
</dbReference>
<dbReference type="CDD" id="cd00082">
    <property type="entry name" value="HisKA"/>
    <property type="match status" value="1"/>
</dbReference>
<dbReference type="InterPro" id="IPR005467">
    <property type="entry name" value="His_kinase_dom"/>
</dbReference>
<dbReference type="InterPro" id="IPR004358">
    <property type="entry name" value="Sig_transdc_His_kin-like_C"/>
</dbReference>
<accession>A0ABX7I5B1</accession>
<feature type="domain" description="Histidine kinase" evidence="6">
    <location>
        <begin position="501"/>
        <end position="738"/>
    </location>
</feature>
<dbReference type="EMBL" id="CP056775">
    <property type="protein sequence ID" value="QRR01286.1"/>
    <property type="molecule type" value="Genomic_DNA"/>
</dbReference>
<organism evidence="7 8">
    <name type="scientific">Dyadobacter sandarakinus</name>
    <dbReference type="NCBI Taxonomy" id="2747268"/>
    <lineage>
        <taxon>Bacteria</taxon>
        <taxon>Pseudomonadati</taxon>
        <taxon>Bacteroidota</taxon>
        <taxon>Cytophagia</taxon>
        <taxon>Cytophagales</taxon>
        <taxon>Spirosomataceae</taxon>
        <taxon>Dyadobacter</taxon>
    </lineage>
</organism>
<evidence type="ECO:0000256" key="2">
    <source>
        <dbReference type="ARBA" id="ARBA00012438"/>
    </source>
</evidence>
<reference evidence="7 8" key="1">
    <citation type="submission" date="2020-06" db="EMBL/GenBank/DDBJ databases">
        <title>Dyadobacter sandarakinus sp. nov., isolated from the soil of the Arctic Yellow River Station.</title>
        <authorList>
            <person name="Zhang Y."/>
            <person name="Peng F."/>
        </authorList>
    </citation>
    <scope>NUCLEOTIDE SEQUENCE [LARGE SCALE GENOMIC DNA]</scope>
    <source>
        <strain evidence="7 8">Q3-56</strain>
    </source>
</reference>
<keyword evidence="5" id="KW-0732">Signal</keyword>
<dbReference type="EC" id="2.7.13.3" evidence="2"/>